<accession>A0ABT7BRF4</accession>
<sequence length="65" mass="7528">MNIPLLPQNDSNPQSRQNYLTQQKSDYVYAKEPLLPPLPQLDDVPSHEDFDLRYQLHRARGLVPG</sequence>
<dbReference type="RefSeq" id="WP_283756427.1">
    <property type="nucleotide sequence ID" value="NZ_JAQOSQ010000001.1"/>
</dbReference>
<protein>
    <submittedName>
        <fullName evidence="1">Uncharacterized protein</fullName>
    </submittedName>
</protein>
<organism evidence="1 2">
    <name type="scientific">Roseofilum casamattae BLCC-M143</name>
    <dbReference type="NCBI Taxonomy" id="3022442"/>
    <lineage>
        <taxon>Bacteria</taxon>
        <taxon>Bacillati</taxon>
        <taxon>Cyanobacteriota</taxon>
        <taxon>Cyanophyceae</taxon>
        <taxon>Desertifilales</taxon>
        <taxon>Desertifilaceae</taxon>
        <taxon>Roseofilum</taxon>
        <taxon>Roseofilum casamattae</taxon>
    </lineage>
</organism>
<evidence type="ECO:0000313" key="1">
    <source>
        <dbReference type="EMBL" id="MDJ1181773.1"/>
    </source>
</evidence>
<dbReference type="EMBL" id="JAQOSQ010000001">
    <property type="protein sequence ID" value="MDJ1181773.1"/>
    <property type="molecule type" value="Genomic_DNA"/>
</dbReference>
<name>A0ABT7BRF4_9CYAN</name>
<comment type="caution">
    <text evidence="1">The sequence shown here is derived from an EMBL/GenBank/DDBJ whole genome shotgun (WGS) entry which is preliminary data.</text>
</comment>
<gene>
    <name evidence="1" type="ORF">PMH09_01070</name>
</gene>
<keyword evidence="2" id="KW-1185">Reference proteome</keyword>
<proteinExistence type="predicted"/>
<reference evidence="1 2" key="1">
    <citation type="submission" date="2023-01" db="EMBL/GenBank/DDBJ databases">
        <title>Novel diversity within Roseofilum (Cyanobacteria; Desertifilaceae) from marine benthic mats with descriptions of four novel species.</title>
        <authorList>
            <person name="Wang Y."/>
            <person name="Berthold D.E."/>
            <person name="Hu J."/>
            <person name="Lefler F.W."/>
            <person name="Laughinghouse H.D. IV."/>
        </authorList>
    </citation>
    <scope>NUCLEOTIDE SEQUENCE [LARGE SCALE GENOMIC DNA]</scope>
    <source>
        <strain evidence="1 2">BLCC-M143</strain>
    </source>
</reference>
<dbReference type="Proteomes" id="UP001232992">
    <property type="component" value="Unassembled WGS sequence"/>
</dbReference>
<evidence type="ECO:0000313" key="2">
    <source>
        <dbReference type="Proteomes" id="UP001232992"/>
    </source>
</evidence>